<proteinExistence type="predicted"/>
<sequence>SSKGCQKKPRRTQYQPTHPTRSRDEDAWRSEDGTGDKEEQHTTARKMPRRRRKQVSARRRRQWN</sequence>
<dbReference type="EMBL" id="JANPWB010000013">
    <property type="protein sequence ID" value="KAJ1108047.1"/>
    <property type="molecule type" value="Genomic_DNA"/>
</dbReference>
<evidence type="ECO:0000313" key="3">
    <source>
        <dbReference type="Proteomes" id="UP001066276"/>
    </source>
</evidence>
<keyword evidence="3" id="KW-1185">Reference proteome</keyword>
<comment type="caution">
    <text evidence="2">The sequence shown here is derived from an EMBL/GenBank/DDBJ whole genome shotgun (WGS) entry which is preliminary data.</text>
</comment>
<feature type="compositionally biased region" description="Basic residues" evidence="1">
    <location>
        <begin position="1"/>
        <end position="11"/>
    </location>
</feature>
<feature type="compositionally biased region" description="Basic residues" evidence="1">
    <location>
        <begin position="43"/>
        <end position="64"/>
    </location>
</feature>
<evidence type="ECO:0000313" key="2">
    <source>
        <dbReference type="EMBL" id="KAJ1108047.1"/>
    </source>
</evidence>
<evidence type="ECO:0000256" key="1">
    <source>
        <dbReference type="SAM" id="MobiDB-lite"/>
    </source>
</evidence>
<dbReference type="Proteomes" id="UP001066276">
    <property type="component" value="Chromosome 9"/>
</dbReference>
<accession>A0AAV7N0H0</accession>
<name>A0AAV7N0H0_PLEWA</name>
<protein>
    <submittedName>
        <fullName evidence="2">Uncharacterized protein</fullName>
    </submittedName>
</protein>
<reference evidence="2" key="1">
    <citation type="journal article" date="2022" name="bioRxiv">
        <title>Sequencing and chromosome-scale assembly of the giantPleurodeles waltlgenome.</title>
        <authorList>
            <person name="Brown T."/>
            <person name="Elewa A."/>
            <person name="Iarovenko S."/>
            <person name="Subramanian E."/>
            <person name="Araus A.J."/>
            <person name="Petzold A."/>
            <person name="Susuki M."/>
            <person name="Suzuki K.-i.T."/>
            <person name="Hayashi T."/>
            <person name="Toyoda A."/>
            <person name="Oliveira C."/>
            <person name="Osipova E."/>
            <person name="Leigh N.D."/>
            <person name="Simon A."/>
            <person name="Yun M.H."/>
        </authorList>
    </citation>
    <scope>NUCLEOTIDE SEQUENCE</scope>
    <source>
        <strain evidence="2">20211129_DDA</strain>
        <tissue evidence="2">Liver</tissue>
    </source>
</reference>
<dbReference type="AlphaFoldDB" id="A0AAV7N0H0"/>
<feature type="non-terminal residue" evidence="2">
    <location>
        <position position="1"/>
    </location>
</feature>
<organism evidence="2 3">
    <name type="scientific">Pleurodeles waltl</name>
    <name type="common">Iberian ribbed newt</name>
    <dbReference type="NCBI Taxonomy" id="8319"/>
    <lineage>
        <taxon>Eukaryota</taxon>
        <taxon>Metazoa</taxon>
        <taxon>Chordata</taxon>
        <taxon>Craniata</taxon>
        <taxon>Vertebrata</taxon>
        <taxon>Euteleostomi</taxon>
        <taxon>Amphibia</taxon>
        <taxon>Batrachia</taxon>
        <taxon>Caudata</taxon>
        <taxon>Salamandroidea</taxon>
        <taxon>Salamandridae</taxon>
        <taxon>Pleurodelinae</taxon>
        <taxon>Pleurodeles</taxon>
    </lineage>
</organism>
<feature type="compositionally biased region" description="Basic and acidic residues" evidence="1">
    <location>
        <begin position="21"/>
        <end position="42"/>
    </location>
</feature>
<feature type="region of interest" description="Disordered" evidence="1">
    <location>
        <begin position="1"/>
        <end position="64"/>
    </location>
</feature>
<gene>
    <name evidence="2" type="ORF">NDU88_005431</name>
</gene>